<dbReference type="AlphaFoldDB" id="A0A560JA74"/>
<accession>A0A560JA74</accession>
<dbReference type="PANTHER" id="PTHR30510">
    <property type="entry name" value="UPF0229 PROTEIN YEAH"/>
    <property type="match status" value="1"/>
</dbReference>
<dbReference type="HAMAP" id="MF_01232">
    <property type="entry name" value="UPF0229"/>
    <property type="match status" value="1"/>
</dbReference>
<evidence type="ECO:0000313" key="4">
    <source>
        <dbReference type="Proteomes" id="UP000320516"/>
    </source>
</evidence>
<feature type="region of interest" description="Disordered" evidence="2">
    <location>
        <begin position="1"/>
        <end position="36"/>
    </location>
</feature>
<proteinExistence type="inferred from homology"/>
<name>A0A560JA74_9PROT</name>
<dbReference type="Pfam" id="PF04285">
    <property type="entry name" value="DUF444"/>
    <property type="match status" value="1"/>
</dbReference>
<dbReference type="NCBIfam" id="NF003708">
    <property type="entry name" value="PRK05325.1-3"/>
    <property type="match status" value="1"/>
</dbReference>
<feature type="region of interest" description="Disordered" evidence="2">
    <location>
        <begin position="128"/>
        <end position="155"/>
    </location>
</feature>
<reference evidence="3 4" key="1">
    <citation type="submission" date="2019-06" db="EMBL/GenBank/DDBJ databases">
        <title>Genomic Encyclopedia of Type Strains, Phase IV (KMG-V): Genome sequencing to study the core and pangenomes of soil and plant-associated prokaryotes.</title>
        <authorList>
            <person name="Whitman W."/>
        </authorList>
    </citation>
    <scope>NUCLEOTIDE SEQUENCE [LARGE SCALE GENOMIC DNA]</scope>
    <source>
        <strain evidence="3 4">BR 12005</strain>
    </source>
</reference>
<evidence type="ECO:0000313" key="3">
    <source>
        <dbReference type="EMBL" id="TWB68093.1"/>
    </source>
</evidence>
<dbReference type="InterPro" id="IPR006698">
    <property type="entry name" value="UPF0229"/>
</dbReference>
<evidence type="ECO:0000256" key="2">
    <source>
        <dbReference type="SAM" id="MobiDB-lite"/>
    </source>
</evidence>
<evidence type="ECO:0000256" key="1">
    <source>
        <dbReference type="HAMAP-Rule" id="MF_01232"/>
    </source>
</evidence>
<dbReference type="PANTHER" id="PTHR30510:SF2">
    <property type="entry name" value="UPF0229 PROTEIN YEAH"/>
    <property type="match status" value="1"/>
</dbReference>
<organism evidence="3 4">
    <name type="scientific">Nitrospirillum amazonense</name>
    <dbReference type="NCBI Taxonomy" id="28077"/>
    <lineage>
        <taxon>Bacteria</taxon>
        <taxon>Pseudomonadati</taxon>
        <taxon>Pseudomonadota</taxon>
        <taxon>Alphaproteobacteria</taxon>
        <taxon>Rhodospirillales</taxon>
        <taxon>Azospirillaceae</taxon>
        <taxon>Nitrospirillum</taxon>
    </lineage>
</organism>
<dbReference type="Proteomes" id="UP000320516">
    <property type="component" value="Unassembled WGS sequence"/>
</dbReference>
<sequence length="485" mass="53971">MDTTPARLTAGGALPPGPFEGAGTPAPPVRFPGDGVPGSNALSSMIIVDRRSNPKGKSLANRQRFIRRAKEQILRAVNGASSNRRIKDVESGADISIPTGGISEPTFHRSSQGGIRDHVVPGNKEFMEGDTIAKPPGGQSGGRGTDGSPDGGGEDEFRFVLTREEFMDLFMEDLELPDLAKRKLKAADAVLWQRAGYSVSGSPTNLNLVRTMRNSLSRRIALKRPKSEEMLALEAEIAELEAQPGKDPDRLMELRGLLERQVMRSKRIPYIDPIDVRYNRFTPIPKPAAQAVMFCLMDVSGSMTEHMKDLAKRFFMLLYLFLTRRYKQVEVVFIRHTHEAEEVDEDTFFHSTETGGTMVSTALEEMKRIIKERYPVADWNIYGAQASDGDNTTSDGGRTAALLEHDLLPACQYYAYVEVGSDPDAMPAGFATHARETDLWRTYKQVTGTETPFVMKKVRHRREIYPVFRELFARDGAKQSEEATP</sequence>
<feature type="region of interest" description="Disordered" evidence="2">
    <location>
        <begin position="97"/>
        <end position="116"/>
    </location>
</feature>
<comment type="similarity">
    <text evidence="1">Belongs to the UPF0229 family.</text>
</comment>
<gene>
    <name evidence="3" type="ORF">FBZ87_112136</name>
</gene>
<protein>
    <recommendedName>
        <fullName evidence="1">UPF0229 protein FBZ87_112136</fullName>
    </recommendedName>
</protein>
<dbReference type="NCBIfam" id="NF003707">
    <property type="entry name" value="PRK05325.1-2"/>
    <property type="match status" value="1"/>
</dbReference>
<feature type="compositionally biased region" description="Gly residues" evidence="2">
    <location>
        <begin position="138"/>
        <end position="151"/>
    </location>
</feature>
<comment type="caution">
    <text evidence="3">The sequence shown here is derived from an EMBL/GenBank/DDBJ whole genome shotgun (WGS) entry which is preliminary data.</text>
</comment>
<dbReference type="EMBL" id="VITV01000012">
    <property type="protein sequence ID" value="TWB68093.1"/>
    <property type="molecule type" value="Genomic_DNA"/>
</dbReference>